<keyword evidence="5" id="KW-0808">Transferase</keyword>
<dbReference type="Proteomes" id="UP000019754">
    <property type="component" value="Unassembled WGS sequence"/>
</dbReference>
<keyword evidence="9" id="KW-0784">Thiamine biosynthesis</keyword>
<protein>
    <submittedName>
        <fullName evidence="12">Phosphomethylpyrimidine kinase</fullName>
    </submittedName>
</protein>
<dbReference type="CDD" id="cd01169">
    <property type="entry name" value="HMPP_kinase"/>
    <property type="match status" value="1"/>
</dbReference>
<feature type="domain" description="Pyridoxamine kinase/Phosphomethylpyrimidine kinase" evidence="11">
    <location>
        <begin position="41"/>
        <end position="287"/>
    </location>
</feature>
<accession>A0A022KYR9</accession>
<dbReference type="GO" id="GO:0009229">
    <property type="term" value="P:thiamine diphosphate biosynthetic process"/>
    <property type="evidence" value="ECO:0007669"/>
    <property type="project" value="UniProtKB-UniPathway"/>
</dbReference>
<dbReference type="UniPathway" id="UPA00060">
    <property type="reaction ID" value="UER00138"/>
</dbReference>
<proteinExistence type="predicted"/>
<name>A0A022KYR9_9MICO</name>
<dbReference type="PANTHER" id="PTHR20858">
    <property type="entry name" value="PHOSPHOMETHYLPYRIMIDINE KINASE"/>
    <property type="match status" value="1"/>
</dbReference>
<dbReference type="InterPro" id="IPR013749">
    <property type="entry name" value="PM/HMP-P_kinase-1"/>
</dbReference>
<keyword evidence="13" id="KW-1185">Reference proteome</keyword>
<comment type="pathway">
    <text evidence="4">Cofactor biosynthesis; thiamine diphosphate biosynthesis; 4-amino-2-methyl-5-diphosphomethylpyrimidine from 5-amino-1-(5-phospho-D-ribosyl)imidazole: step 3/3.</text>
</comment>
<gene>
    <name evidence="12" type="ORF">D641_0112215</name>
</gene>
<evidence type="ECO:0000259" key="11">
    <source>
        <dbReference type="Pfam" id="PF08543"/>
    </source>
</evidence>
<keyword evidence="7 12" id="KW-0418">Kinase</keyword>
<comment type="function">
    <text evidence="3">Catalyzes the phosphorylation of hydroxymethylpyrimidine phosphate (HMP-P) to HMP-PP, and of HMP to HMP-P.</text>
</comment>
<reference evidence="12 13" key="1">
    <citation type="journal article" date="2013" name="Genome Announc.">
        <title>Draft genome sequence of an Actinobacterium, Brachybacterium muris strain UCD-AY4.</title>
        <authorList>
            <person name="Lo J.R."/>
            <person name="Lang J.M."/>
            <person name="Darling A.E."/>
            <person name="Eisen J.A."/>
            <person name="Coil D.A."/>
        </authorList>
    </citation>
    <scope>NUCLEOTIDE SEQUENCE [LARGE SCALE GENOMIC DNA]</scope>
    <source>
        <strain evidence="12 13">UCD-AY4</strain>
    </source>
</reference>
<comment type="catalytic activity">
    <reaction evidence="2">
        <text>4-amino-2-methyl-5-(phosphooxymethyl)pyrimidine + ATP = 4-amino-2-methyl-5-(diphosphooxymethyl)pyrimidine + ADP</text>
        <dbReference type="Rhea" id="RHEA:19893"/>
        <dbReference type="ChEBI" id="CHEBI:30616"/>
        <dbReference type="ChEBI" id="CHEBI:57841"/>
        <dbReference type="ChEBI" id="CHEBI:58354"/>
        <dbReference type="ChEBI" id="CHEBI:456216"/>
        <dbReference type="EC" id="2.7.4.7"/>
    </reaction>
</comment>
<dbReference type="GO" id="GO:0005524">
    <property type="term" value="F:ATP binding"/>
    <property type="evidence" value="ECO:0007669"/>
    <property type="project" value="UniProtKB-KW"/>
</dbReference>
<keyword evidence="6" id="KW-0547">Nucleotide-binding</keyword>
<evidence type="ECO:0000256" key="6">
    <source>
        <dbReference type="ARBA" id="ARBA00022741"/>
    </source>
</evidence>
<evidence type="ECO:0000256" key="1">
    <source>
        <dbReference type="ARBA" id="ARBA00000151"/>
    </source>
</evidence>
<evidence type="ECO:0000313" key="12">
    <source>
        <dbReference type="EMBL" id="EYT48397.1"/>
    </source>
</evidence>
<dbReference type="HOGENOM" id="CLU_020520_0_3_11"/>
<dbReference type="EMBL" id="AORC01000015">
    <property type="protein sequence ID" value="EYT48397.1"/>
    <property type="molecule type" value="Genomic_DNA"/>
</dbReference>
<evidence type="ECO:0000256" key="7">
    <source>
        <dbReference type="ARBA" id="ARBA00022777"/>
    </source>
</evidence>
<comment type="caution">
    <text evidence="12">The sequence shown here is derived from an EMBL/GenBank/DDBJ whole genome shotgun (WGS) entry which is preliminary data.</text>
</comment>
<evidence type="ECO:0000256" key="10">
    <source>
        <dbReference type="SAM" id="MobiDB-lite"/>
    </source>
</evidence>
<dbReference type="GO" id="GO:0008972">
    <property type="term" value="F:phosphomethylpyrimidine kinase activity"/>
    <property type="evidence" value="ECO:0007669"/>
    <property type="project" value="UniProtKB-EC"/>
</dbReference>
<evidence type="ECO:0000256" key="9">
    <source>
        <dbReference type="ARBA" id="ARBA00022977"/>
    </source>
</evidence>
<evidence type="ECO:0000256" key="2">
    <source>
        <dbReference type="ARBA" id="ARBA00000565"/>
    </source>
</evidence>
<sequence length="300" mass="31681">MTTTQPTGPSRPHTPMPEGRCASPGTAGGIPPRVLSIAGTDPTGGAGIHADLKTIAACGGYGMAAVTALVAQNTRGVRDVHIPPPAFLQEQLEAVSDDVTVDAVKTGMLFDVDTIGVVADWLRRTSPPVVVMDPVMVATSGDRLLEEDAERAMRDLLPQVHLVTPNVDELAVLLMDEPAVTWDHLVSQAQRLAASADVLVLAKGGHLSEREVRDALVDADGVRHVVSSPRIRTSSTHGTGCSLSAAMATLRVRHGAWEPALSAAKPWLARAIEDGQHLQVGSGNGPISHFWELWEAAARR</sequence>
<evidence type="ECO:0000256" key="3">
    <source>
        <dbReference type="ARBA" id="ARBA00003848"/>
    </source>
</evidence>
<evidence type="ECO:0000256" key="4">
    <source>
        <dbReference type="ARBA" id="ARBA00004769"/>
    </source>
</evidence>
<dbReference type="NCBIfam" id="TIGR00097">
    <property type="entry name" value="HMP-P_kinase"/>
    <property type="match status" value="1"/>
</dbReference>
<dbReference type="SUPFAM" id="SSF53613">
    <property type="entry name" value="Ribokinase-like"/>
    <property type="match status" value="1"/>
</dbReference>
<dbReference type="GO" id="GO:0005829">
    <property type="term" value="C:cytosol"/>
    <property type="evidence" value="ECO:0007669"/>
    <property type="project" value="TreeGrafter"/>
</dbReference>
<comment type="catalytic activity">
    <reaction evidence="1">
        <text>4-amino-5-hydroxymethyl-2-methylpyrimidine + ATP = 4-amino-2-methyl-5-(phosphooxymethyl)pyrimidine + ADP + H(+)</text>
        <dbReference type="Rhea" id="RHEA:23096"/>
        <dbReference type="ChEBI" id="CHEBI:15378"/>
        <dbReference type="ChEBI" id="CHEBI:16892"/>
        <dbReference type="ChEBI" id="CHEBI:30616"/>
        <dbReference type="ChEBI" id="CHEBI:58354"/>
        <dbReference type="ChEBI" id="CHEBI:456216"/>
        <dbReference type="EC" id="2.7.1.49"/>
    </reaction>
</comment>
<evidence type="ECO:0000256" key="8">
    <source>
        <dbReference type="ARBA" id="ARBA00022840"/>
    </source>
</evidence>
<dbReference type="Pfam" id="PF08543">
    <property type="entry name" value="Phos_pyr_kin"/>
    <property type="match status" value="1"/>
</dbReference>
<evidence type="ECO:0000256" key="5">
    <source>
        <dbReference type="ARBA" id="ARBA00022679"/>
    </source>
</evidence>
<dbReference type="Gene3D" id="3.40.1190.20">
    <property type="match status" value="1"/>
</dbReference>
<dbReference type="RefSeq" id="WP_017823789.1">
    <property type="nucleotide sequence ID" value="NZ_AORC01000015.1"/>
</dbReference>
<dbReference type="InterPro" id="IPR029056">
    <property type="entry name" value="Ribokinase-like"/>
</dbReference>
<dbReference type="InterPro" id="IPR004399">
    <property type="entry name" value="HMP/HMP-P_kinase_dom"/>
</dbReference>
<dbReference type="FunFam" id="3.40.1190.20:FF:000003">
    <property type="entry name" value="Phosphomethylpyrimidine kinase ThiD"/>
    <property type="match status" value="1"/>
</dbReference>
<dbReference type="PANTHER" id="PTHR20858:SF17">
    <property type="entry name" value="HYDROXYMETHYLPYRIMIDINE_PHOSPHOMETHYLPYRIMIDINE KINASE THI20-RELATED"/>
    <property type="match status" value="1"/>
</dbReference>
<dbReference type="GO" id="GO:0009228">
    <property type="term" value="P:thiamine biosynthetic process"/>
    <property type="evidence" value="ECO:0007669"/>
    <property type="project" value="UniProtKB-KW"/>
</dbReference>
<keyword evidence="8" id="KW-0067">ATP-binding</keyword>
<dbReference type="AlphaFoldDB" id="A0A022KYR9"/>
<dbReference type="GO" id="GO:0008902">
    <property type="term" value="F:hydroxymethylpyrimidine kinase activity"/>
    <property type="evidence" value="ECO:0007669"/>
    <property type="project" value="UniProtKB-EC"/>
</dbReference>
<feature type="region of interest" description="Disordered" evidence="10">
    <location>
        <begin position="1"/>
        <end position="32"/>
    </location>
</feature>
<organism evidence="12 13">
    <name type="scientific">Brachybacterium muris UCD-AY4</name>
    <dbReference type="NCBI Taxonomy" id="1249481"/>
    <lineage>
        <taxon>Bacteria</taxon>
        <taxon>Bacillati</taxon>
        <taxon>Actinomycetota</taxon>
        <taxon>Actinomycetes</taxon>
        <taxon>Micrococcales</taxon>
        <taxon>Dermabacteraceae</taxon>
        <taxon>Brachybacterium</taxon>
    </lineage>
</organism>
<dbReference type="STRING" id="1249481.D641_0112215"/>
<evidence type="ECO:0000313" key="13">
    <source>
        <dbReference type="Proteomes" id="UP000019754"/>
    </source>
</evidence>